<dbReference type="AlphaFoldDB" id="A0A5B7HLJ1"/>
<dbReference type="Proteomes" id="UP000324222">
    <property type="component" value="Unassembled WGS sequence"/>
</dbReference>
<organism evidence="1 2">
    <name type="scientific">Portunus trituberculatus</name>
    <name type="common">Swimming crab</name>
    <name type="synonym">Neptunus trituberculatus</name>
    <dbReference type="NCBI Taxonomy" id="210409"/>
    <lineage>
        <taxon>Eukaryota</taxon>
        <taxon>Metazoa</taxon>
        <taxon>Ecdysozoa</taxon>
        <taxon>Arthropoda</taxon>
        <taxon>Crustacea</taxon>
        <taxon>Multicrustacea</taxon>
        <taxon>Malacostraca</taxon>
        <taxon>Eumalacostraca</taxon>
        <taxon>Eucarida</taxon>
        <taxon>Decapoda</taxon>
        <taxon>Pleocyemata</taxon>
        <taxon>Brachyura</taxon>
        <taxon>Eubrachyura</taxon>
        <taxon>Portunoidea</taxon>
        <taxon>Portunidae</taxon>
        <taxon>Portuninae</taxon>
        <taxon>Portunus</taxon>
    </lineage>
</organism>
<dbReference type="EMBL" id="VSRR010031750">
    <property type="protein sequence ID" value="MPC70806.1"/>
    <property type="molecule type" value="Genomic_DNA"/>
</dbReference>
<evidence type="ECO:0000313" key="1">
    <source>
        <dbReference type="EMBL" id="MPC70806.1"/>
    </source>
</evidence>
<reference evidence="1 2" key="1">
    <citation type="submission" date="2019-05" db="EMBL/GenBank/DDBJ databases">
        <title>Another draft genome of Portunus trituberculatus and its Hox gene families provides insights of decapod evolution.</title>
        <authorList>
            <person name="Jeong J.-H."/>
            <person name="Song I."/>
            <person name="Kim S."/>
            <person name="Choi T."/>
            <person name="Kim D."/>
            <person name="Ryu S."/>
            <person name="Kim W."/>
        </authorList>
    </citation>
    <scope>NUCLEOTIDE SEQUENCE [LARGE SCALE GENOMIC DNA]</scope>
    <source>
        <tissue evidence="1">Muscle</tissue>
    </source>
</reference>
<gene>
    <name evidence="1" type="ORF">E2C01_065064</name>
</gene>
<name>A0A5B7HLJ1_PORTR</name>
<evidence type="ECO:0000313" key="2">
    <source>
        <dbReference type="Proteomes" id="UP000324222"/>
    </source>
</evidence>
<accession>A0A5B7HLJ1</accession>
<proteinExistence type="predicted"/>
<keyword evidence="2" id="KW-1185">Reference proteome</keyword>
<sequence length="39" mass="4560">MLPACTAPRPRWCVPPPRVYSNNFSAAQNCYLTYSFHNW</sequence>
<comment type="caution">
    <text evidence="1">The sequence shown here is derived from an EMBL/GenBank/DDBJ whole genome shotgun (WGS) entry which is preliminary data.</text>
</comment>
<protein>
    <submittedName>
        <fullName evidence="1">Uncharacterized protein</fullName>
    </submittedName>
</protein>